<dbReference type="AlphaFoldDB" id="A0A6P4Z6G5"/>
<evidence type="ECO:0000313" key="11">
    <source>
        <dbReference type="Proteomes" id="UP000515135"/>
    </source>
</evidence>
<dbReference type="RefSeq" id="XP_019629519.1">
    <property type="nucleotide sequence ID" value="XM_019773960.1"/>
</dbReference>
<evidence type="ECO:0000256" key="4">
    <source>
        <dbReference type="ARBA" id="ARBA00022679"/>
    </source>
</evidence>
<proteinExistence type="inferred from homology"/>
<keyword evidence="7" id="KW-1133">Transmembrane helix</keyword>
<dbReference type="GO" id="GO:0000139">
    <property type="term" value="C:Golgi membrane"/>
    <property type="evidence" value="ECO:0007669"/>
    <property type="project" value="UniProtKB-SubCell"/>
</dbReference>
<keyword evidence="5" id="KW-0812">Transmembrane</keyword>
<sequence>MFERTRKRLYYVKEKHLNSMPQVSPFVNRSLGVCSLVGNSGILTGSKCGQKIDSGDFVIRFNMPPVCRPYLDDIGTRTDMVTTIRDRMRSKWGLMQTGTGKKKFLHHLHDQYGQDTFIVSAPFTVYKDIEALLNIAEVLRSSNSSVVPLFISPIHVKQAIQTWGELGLKLKKRKINFSSGFYYTSVALELCDQVNIYGFWPFRTDREGRPVRYHYYKSVDSGGLNNSWHEMDKEFEKLSQLHNQGVLQLITGNCR</sequence>
<keyword evidence="9" id="KW-0472">Membrane</keyword>
<keyword evidence="4" id="KW-0808">Transferase</keyword>
<organism evidence="11 12">
    <name type="scientific">Branchiostoma belcheri</name>
    <name type="common">Amphioxus</name>
    <dbReference type="NCBI Taxonomy" id="7741"/>
    <lineage>
        <taxon>Eukaryota</taxon>
        <taxon>Metazoa</taxon>
        <taxon>Chordata</taxon>
        <taxon>Cephalochordata</taxon>
        <taxon>Leptocardii</taxon>
        <taxon>Amphioxiformes</taxon>
        <taxon>Branchiostomatidae</taxon>
        <taxon>Branchiostoma</taxon>
    </lineage>
</organism>
<keyword evidence="11" id="KW-1185">Reference proteome</keyword>
<comment type="subcellular location">
    <subcellularLocation>
        <location evidence="1">Golgi apparatus membrane</location>
        <topology evidence="1">Single-pass type II membrane protein</topology>
    </subcellularLocation>
</comment>
<evidence type="ECO:0000256" key="1">
    <source>
        <dbReference type="ARBA" id="ARBA00004323"/>
    </source>
</evidence>
<protein>
    <submittedName>
        <fullName evidence="12">Alpha-N-acetylneuraminide alpha-2,8-sialyltransferase-like</fullName>
    </submittedName>
</protein>
<dbReference type="InterPro" id="IPR001675">
    <property type="entry name" value="Glyco_trans_29"/>
</dbReference>
<gene>
    <name evidence="12" type="primary">LOC109473849</name>
</gene>
<dbReference type="GO" id="GO:0006491">
    <property type="term" value="P:N-glycan processing"/>
    <property type="evidence" value="ECO:0007669"/>
    <property type="project" value="TreeGrafter"/>
</dbReference>
<dbReference type="OrthoDB" id="10021756at2759"/>
<evidence type="ECO:0000256" key="3">
    <source>
        <dbReference type="ARBA" id="ARBA00022676"/>
    </source>
</evidence>
<accession>A0A6P4Z6G5</accession>
<evidence type="ECO:0000256" key="9">
    <source>
        <dbReference type="ARBA" id="ARBA00023136"/>
    </source>
</evidence>
<keyword evidence="6" id="KW-0735">Signal-anchor</keyword>
<dbReference type="Gene3D" id="3.90.1480.20">
    <property type="entry name" value="Glycosyl transferase family 29"/>
    <property type="match status" value="1"/>
</dbReference>
<comment type="similarity">
    <text evidence="2">Belongs to the glycosyltransferase 29 family.</text>
</comment>
<name>A0A6P4Z6G5_BRABE</name>
<dbReference type="GO" id="GO:0009311">
    <property type="term" value="P:oligosaccharide metabolic process"/>
    <property type="evidence" value="ECO:0007669"/>
    <property type="project" value="TreeGrafter"/>
</dbReference>
<keyword evidence="8" id="KW-0333">Golgi apparatus</keyword>
<dbReference type="Pfam" id="PF00777">
    <property type="entry name" value="Glyco_transf_29"/>
    <property type="match status" value="1"/>
</dbReference>
<evidence type="ECO:0000256" key="2">
    <source>
        <dbReference type="ARBA" id="ARBA00006003"/>
    </source>
</evidence>
<dbReference type="PANTHER" id="PTHR11987">
    <property type="entry name" value="ALPHA-2,8-SIALYLTRANSFERASE"/>
    <property type="match status" value="1"/>
</dbReference>
<evidence type="ECO:0000256" key="5">
    <source>
        <dbReference type="ARBA" id="ARBA00022692"/>
    </source>
</evidence>
<dbReference type="KEGG" id="bbel:109473849"/>
<dbReference type="InterPro" id="IPR050943">
    <property type="entry name" value="Glycosyltr_29_Sialyltrsf"/>
</dbReference>
<evidence type="ECO:0000256" key="6">
    <source>
        <dbReference type="ARBA" id="ARBA00022968"/>
    </source>
</evidence>
<reference evidence="12" key="1">
    <citation type="submission" date="2025-08" db="UniProtKB">
        <authorList>
            <consortium name="RefSeq"/>
        </authorList>
    </citation>
    <scope>IDENTIFICATION</scope>
    <source>
        <tissue evidence="12">Gonad</tissue>
    </source>
</reference>
<keyword evidence="3" id="KW-0328">Glycosyltransferase</keyword>
<dbReference type="Proteomes" id="UP000515135">
    <property type="component" value="Unplaced"/>
</dbReference>
<evidence type="ECO:0000256" key="7">
    <source>
        <dbReference type="ARBA" id="ARBA00022989"/>
    </source>
</evidence>
<evidence type="ECO:0000256" key="8">
    <source>
        <dbReference type="ARBA" id="ARBA00023034"/>
    </source>
</evidence>
<dbReference type="PANTHER" id="PTHR11987:SF53">
    <property type="entry name" value="ALPHA-2,8-SIALYLTRANSFERASE 8F-LIKE"/>
    <property type="match status" value="1"/>
</dbReference>
<evidence type="ECO:0000256" key="10">
    <source>
        <dbReference type="ARBA" id="ARBA00023180"/>
    </source>
</evidence>
<dbReference type="InterPro" id="IPR038578">
    <property type="entry name" value="GT29-like_sf"/>
</dbReference>
<dbReference type="CDD" id="cd23963">
    <property type="entry name" value="GT29_ST8SIA"/>
    <property type="match status" value="1"/>
</dbReference>
<keyword evidence="10" id="KW-0325">Glycoprotein</keyword>
<evidence type="ECO:0000313" key="12">
    <source>
        <dbReference type="RefSeq" id="XP_019629519.1"/>
    </source>
</evidence>
<dbReference type="GeneID" id="109473849"/>
<dbReference type="GO" id="GO:0003828">
    <property type="term" value="F:alpha-N-acetylneuraminate alpha-2,8-sialyltransferase activity"/>
    <property type="evidence" value="ECO:0007669"/>
    <property type="project" value="TreeGrafter"/>
</dbReference>